<dbReference type="PROSITE" id="PS00455">
    <property type="entry name" value="AMP_BINDING"/>
    <property type="match status" value="1"/>
</dbReference>
<dbReference type="Gene3D" id="3.40.50.12780">
    <property type="entry name" value="N-terminal domain of ligase-like"/>
    <property type="match status" value="1"/>
</dbReference>
<evidence type="ECO:0000259" key="5">
    <source>
        <dbReference type="Pfam" id="PF00501"/>
    </source>
</evidence>
<reference evidence="7 8" key="1">
    <citation type="submission" date="2017-08" db="EMBL/GenBank/DDBJ databases">
        <title>Burning lignite coal seam in the remote Altai Mountains harbors a hydrogen-driven thermophilic microbial community.</title>
        <authorList>
            <person name="Kadnikov V.V."/>
            <person name="Mardanov A.V."/>
            <person name="Ivasenko D."/>
            <person name="Beletsky A.V."/>
            <person name="Karnachuk O.V."/>
            <person name="Ravin N.V."/>
        </authorList>
    </citation>
    <scope>NUCLEOTIDE SEQUENCE [LARGE SCALE GENOMIC DNA]</scope>
    <source>
        <strain evidence="7">AL33</strain>
    </source>
</reference>
<dbReference type="Gene3D" id="3.30.300.30">
    <property type="match status" value="1"/>
</dbReference>
<comment type="caution">
    <text evidence="7">The sequence shown here is derived from an EMBL/GenBank/DDBJ whole genome shotgun (WGS) entry which is preliminary data.</text>
</comment>
<evidence type="ECO:0000313" key="7">
    <source>
        <dbReference type="EMBL" id="PTQ53642.1"/>
    </source>
</evidence>
<keyword evidence="4" id="KW-0472">Membrane</keyword>
<dbReference type="Pfam" id="PF00501">
    <property type="entry name" value="AMP-binding"/>
    <property type="match status" value="1"/>
</dbReference>
<dbReference type="PANTHER" id="PTHR43767:SF9">
    <property type="entry name" value="LONG-CHAIN-FATTY-ACID--COA LIGASE"/>
    <property type="match status" value="1"/>
</dbReference>
<dbReference type="FunFam" id="3.30.300.30:FF:000008">
    <property type="entry name" value="2,3-dihydroxybenzoate-AMP ligase"/>
    <property type="match status" value="1"/>
</dbReference>
<dbReference type="SUPFAM" id="SSF56801">
    <property type="entry name" value="Acetyl-CoA synthetase-like"/>
    <property type="match status" value="1"/>
</dbReference>
<dbReference type="Proteomes" id="UP000244180">
    <property type="component" value="Unassembled WGS sequence"/>
</dbReference>
<dbReference type="PANTHER" id="PTHR43767">
    <property type="entry name" value="LONG-CHAIN-FATTY-ACID--COA LIGASE"/>
    <property type="match status" value="1"/>
</dbReference>
<evidence type="ECO:0000313" key="8">
    <source>
        <dbReference type="Proteomes" id="UP000244180"/>
    </source>
</evidence>
<keyword evidence="4" id="KW-0812">Transmembrane</keyword>
<dbReference type="GO" id="GO:0016877">
    <property type="term" value="F:ligase activity, forming carbon-sulfur bonds"/>
    <property type="evidence" value="ECO:0007669"/>
    <property type="project" value="UniProtKB-ARBA"/>
</dbReference>
<evidence type="ECO:0000256" key="3">
    <source>
        <dbReference type="SAM" id="MobiDB-lite"/>
    </source>
</evidence>
<dbReference type="Pfam" id="PF13193">
    <property type="entry name" value="AMP-binding_C"/>
    <property type="match status" value="1"/>
</dbReference>
<evidence type="ECO:0000256" key="1">
    <source>
        <dbReference type="ARBA" id="ARBA00006432"/>
    </source>
</evidence>
<feature type="region of interest" description="Disordered" evidence="3">
    <location>
        <begin position="559"/>
        <end position="634"/>
    </location>
</feature>
<evidence type="ECO:0000259" key="6">
    <source>
        <dbReference type="Pfam" id="PF13193"/>
    </source>
</evidence>
<organism evidence="7 8">
    <name type="scientific">Hydrogenibacillus schlegelii</name>
    <name type="common">Bacillus schlegelii</name>
    <dbReference type="NCBI Taxonomy" id="1484"/>
    <lineage>
        <taxon>Bacteria</taxon>
        <taxon>Bacillati</taxon>
        <taxon>Bacillota</taxon>
        <taxon>Bacilli</taxon>
        <taxon>Bacillales</taxon>
        <taxon>Bacillales Family X. Incertae Sedis</taxon>
        <taxon>Hydrogenibacillus</taxon>
    </lineage>
</organism>
<gene>
    <name evidence="7" type="ORF">HSCHL_1571</name>
</gene>
<sequence>MAVERRPWLRHYPPEVPPSVEIPDVPLYDPLFVSASRYPDREAIVFLGKRIPYRALLGDVYRFAKVLKARGVGKGDRVAIMLPNSPQYVIAYYATLLLGGIVVQTNPMSVPREIEFFMNDAEASILIALDLHVPRVVEAIDRTPLRAVLFTSLKDYLPFPKNVLYPIVERRKGRPLPKGPADPRFFRWTEEMRRVDAAPVPPVPVDPREDVALLQYTGGTTGVPKGVMLTHRNLMANLVQARHWLYKAREGREKVVGALPFFHVYGMTTVLNLGVALAATMLLFPRFDATEVFQAIQKERPTLFPGAPTMYIALINHPDIRKYDLSSIEAAISGSAPLPREVEKRFEALTGGRIVEGYGLSETSPVTHANPMYTFRKSGSIGLPWPDTDAAILDLKTRRPLPPGEIGEVAIKGPQVMKGYWRRPEETAAAFHDGWFLTGDIGRMDEDGFFYIVDRKKDMIIAGGFNIYPREVEEVLFAHPAVQEAAVVGVPDPYRGETVKAIIVLKEGASVTEQELDAYCRSKLAAYKVPRIYEFRTELPKTAVGKVLRRVLAEEARAGLAKEPAPIGAEAKEPETPVPVGPSGTGAADALGPAERGAPDAAPPPDGPAVTDGMTGVAERRSADGRSTGGSLDA</sequence>
<dbReference type="EMBL" id="PEBV01000012">
    <property type="protein sequence ID" value="PTQ53642.1"/>
    <property type="molecule type" value="Genomic_DNA"/>
</dbReference>
<protein>
    <submittedName>
        <fullName evidence="7">Long-chain-fatty-acid--CoA ligase</fullName>
    </submittedName>
</protein>
<dbReference type="InterPro" id="IPR045851">
    <property type="entry name" value="AMP-bd_C_sf"/>
</dbReference>
<evidence type="ECO:0000256" key="2">
    <source>
        <dbReference type="ARBA" id="ARBA00022598"/>
    </source>
</evidence>
<accession>A0A2T5GBT8</accession>
<keyword evidence="2 7" id="KW-0436">Ligase</keyword>
<comment type="similarity">
    <text evidence="1">Belongs to the ATP-dependent AMP-binding enzyme family.</text>
</comment>
<name>A0A2T5GBT8_HYDSH</name>
<dbReference type="AlphaFoldDB" id="A0A2T5GBT8"/>
<dbReference type="InterPro" id="IPR020845">
    <property type="entry name" value="AMP-binding_CS"/>
</dbReference>
<dbReference type="InterPro" id="IPR050237">
    <property type="entry name" value="ATP-dep_AMP-bd_enzyme"/>
</dbReference>
<dbReference type="FunFam" id="3.40.50.12780:FF:000003">
    <property type="entry name" value="Long-chain-fatty-acid--CoA ligase FadD"/>
    <property type="match status" value="1"/>
</dbReference>
<feature type="transmembrane region" description="Helical" evidence="4">
    <location>
        <begin position="262"/>
        <end position="284"/>
    </location>
</feature>
<feature type="domain" description="AMP-dependent synthetase/ligase" evidence="5">
    <location>
        <begin position="33"/>
        <end position="421"/>
    </location>
</feature>
<keyword evidence="4" id="KW-1133">Transmembrane helix</keyword>
<feature type="domain" description="AMP-binding enzyme C-terminal" evidence="6">
    <location>
        <begin position="471"/>
        <end position="546"/>
    </location>
</feature>
<evidence type="ECO:0000256" key="4">
    <source>
        <dbReference type="SAM" id="Phobius"/>
    </source>
</evidence>
<dbReference type="InterPro" id="IPR000873">
    <property type="entry name" value="AMP-dep_synth/lig_dom"/>
</dbReference>
<dbReference type="RefSeq" id="WP_273000024.1">
    <property type="nucleotide sequence ID" value="NZ_PEBV01000012.1"/>
</dbReference>
<dbReference type="InterPro" id="IPR025110">
    <property type="entry name" value="AMP-bd_C"/>
</dbReference>
<proteinExistence type="inferred from homology"/>
<dbReference type="InterPro" id="IPR042099">
    <property type="entry name" value="ANL_N_sf"/>
</dbReference>
<dbReference type="CDD" id="cd05936">
    <property type="entry name" value="FC-FACS_FadD_like"/>
    <property type="match status" value="1"/>
</dbReference>